<feature type="compositionally biased region" description="Polar residues" evidence="1">
    <location>
        <begin position="21"/>
        <end position="33"/>
    </location>
</feature>
<feature type="compositionally biased region" description="Pro residues" evidence="1">
    <location>
        <begin position="218"/>
        <end position="233"/>
    </location>
</feature>
<name>A0ABQ7E3X7_BRACR</name>
<protein>
    <submittedName>
        <fullName evidence="2">Uncharacterized protein</fullName>
    </submittedName>
</protein>
<evidence type="ECO:0000256" key="1">
    <source>
        <dbReference type="SAM" id="MobiDB-lite"/>
    </source>
</evidence>
<feature type="region of interest" description="Disordered" evidence="1">
    <location>
        <begin position="1"/>
        <end position="106"/>
    </location>
</feature>
<sequence length="255" mass="26166">MRIRQRKTGESEFILSPPPASRTSPESPNTFSRPSPPYGEEKTPLKSPPKSSPKPPHGAKKAAVAGSQAPLKDGLLSSSPDSANSAQPPSACASPDLQTLEVNPRSEMSLKPVVPISDYPTTPVKAASVTAPGLVSGDSTTVDSSLPMVPLSTTSSTPSLAAGSNTAPVKAAMAAAPGPAITSQAHGTSSGCSRKRSERKRSRAKAAEALWKEKSQPPVVPPPASAPAEPPADLPVESPADPNVSDTSRIKLHRG</sequence>
<evidence type="ECO:0000313" key="2">
    <source>
        <dbReference type="EMBL" id="KAF3591126.1"/>
    </source>
</evidence>
<feature type="compositionally biased region" description="Low complexity" evidence="1">
    <location>
        <begin position="167"/>
        <end position="180"/>
    </location>
</feature>
<gene>
    <name evidence="2" type="ORF">DY000_02024137</name>
</gene>
<feature type="compositionally biased region" description="Low complexity" evidence="1">
    <location>
        <begin position="144"/>
        <end position="160"/>
    </location>
</feature>
<accession>A0ABQ7E3X7</accession>
<proteinExistence type="predicted"/>
<reference evidence="2 3" key="1">
    <citation type="journal article" date="2020" name="BMC Genomics">
        <title>Intraspecific diversification of the crop wild relative Brassica cretica Lam. using demographic model selection.</title>
        <authorList>
            <person name="Kioukis A."/>
            <person name="Michalopoulou V.A."/>
            <person name="Briers L."/>
            <person name="Pirintsos S."/>
            <person name="Studholme D.J."/>
            <person name="Pavlidis P."/>
            <person name="Sarris P.F."/>
        </authorList>
    </citation>
    <scope>NUCLEOTIDE SEQUENCE [LARGE SCALE GENOMIC DNA]</scope>
    <source>
        <strain evidence="3">cv. PFS-1207/04</strain>
    </source>
</reference>
<feature type="region of interest" description="Disordered" evidence="1">
    <location>
        <begin position="131"/>
        <end position="255"/>
    </location>
</feature>
<feature type="compositionally biased region" description="Polar residues" evidence="1">
    <location>
        <begin position="76"/>
        <end position="88"/>
    </location>
</feature>
<feature type="compositionally biased region" description="Pro residues" evidence="1">
    <location>
        <begin position="46"/>
        <end position="56"/>
    </location>
</feature>
<keyword evidence="3" id="KW-1185">Reference proteome</keyword>
<comment type="caution">
    <text evidence="2">The sequence shown here is derived from an EMBL/GenBank/DDBJ whole genome shotgun (WGS) entry which is preliminary data.</text>
</comment>
<dbReference type="Proteomes" id="UP000266723">
    <property type="component" value="Unassembled WGS sequence"/>
</dbReference>
<evidence type="ECO:0000313" key="3">
    <source>
        <dbReference type="Proteomes" id="UP000266723"/>
    </source>
</evidence>
<dbReference type="EMBL" id="QGKV02000299">
    <property type="protein sequence ID" value="KAF3591126.1"/>
    <property type="molecule type" value="Genomic_DNA"/>
</dbReference>
<feature type="compositionally biased region" description="Basic residues" evidence="1">
    <location>
        <begin position="193"/>
        <end position="204"/>
    </location>
</feature>
<feature type="compositionally biased region" description="Polar residues" evidence="1">
    <location>
        <begin position="181"/>
        <end position="192"/>
    </location>
</feature>
<organism evidence="2 3">
    <name type="scientific">Brassica cretica</name>
    <name type="common">Mustard</name>
    <dbReference type="NCBI Taxonomy" id="69181"/>
    <lineage>
        <taxon>Eukaryota</taxon>
        <taxon>Viridiplantae</taxon>
        <taxon>Streptophyta</taxon>
        <taxon>Embryophyta</taxon>
        <taxon>Tracheophyta</taxon>
        <taxon>Spermatophyta</taxon>
        <taxon>Magnoliopsida</taxon>
        <taxon>eudicotyledons</taxon>
        <taxon>Gunneridae</taxon>
        <taxon>Pentapetalae</taxon>
        <taxon>rosids</taxon>
        <taxon>malvids</taxon>
        <taxon>Brassicales</taxon>
        <taxon>Brassicaceae</taxon>
        <taxon>Brassiceae</taxon>
        <taxon>Brassica</taxon>
    </lineage>
</organism>